<dbReference type="FunFam" id="2.30.29.30:FF:000141">
    <property type="entry name" value="Pleckstrin homology domain-containing family G member 5"/>
    <property type="match status" value="1"/>
</dbReference>
<dbReference type="GO" id="GO:0005886">
    <property type="term" value="C:plasma membrane"/>
    <property type="evidence" value="ECO:0007669"/>
    <property type="project" value="TreeGrafter"/>
</dbReference>
<feature type="region of interest" description="Disordered" evidence="5">
    <location>
        <begin position="1279"/>
        <end position="1301"/>
    </location>
</feature>
<dbReference type="InterPro" id="IPR000488">
    <property type="entry name" value="Death_dom"/>
</dbReference>
<dbReference type="GO" id="GO:0030139">
    <property type="term" value="C:endocytic vesicle"/>
    <property type="evidence" value="ECO:0007669"/>
    <property type="project" value="TreeGrafter"/>
</dbReference>
<evidence type="ECO:0000259" key="7">
    <source>
        <dbReference type="PROSITE" id="PS50003"/>
    </source>
</evidence>
<dbReference type="FunFam" id="1.20.900.10:FF:000017">
    <property type="entry name" value="pleckstrin homology domain-containing family G member 5 isoform X1"/>
    <property type="match status" value="1"/>
</dbReference>
<evidence type="ECO:0000256" key="1">
    <source>
        <dbReference type="ARBA" id="ARBA00004316"/>
    </source>
</evidence>
<feature type="compositionally biased region" description="Polar residues" evidence="5">
    <location>
        <begin position="785"/>
        <end position="810"/>
    </location>
</feature>
<dbReference type="InterPro" id="IPR034050">
    <property type="entry name" value="TNFRSF25_N"/>
</dbReference>
<dbReference type="GO" id="GO:0030424">
    <property type="term" value="C:axon"/>
    <property type="evidence" value="ECO:0007669"/>
    <property type="project" value="TreeGrafter"/>
</dbReference>
<evidence type="ECO:0000256" key="5">
    <source>
        <dbReference type="SAM" id="MobiDB-lite"/>
    </source>
</evidence>
<feature type="domain" description="Death" evidence="9">
    <location>
        <begin position="1303"/>
        <end position="1384"/>
    </location>
</feature>
<dbReference type="PANTHER" id="PTHR13217:SF11">
    <property type="entry name" value="PLECKSTRIN HOMOLOGY DOMAIN-CONTAINING FAMILY G MEMBER 5"/>
    <property type="match status" value="1"/>
</dbReference>
<evidence type="ECO:0000259" key="8">
    <source>
        <dbReference type="PROSITE" id="PS50010"/>
    </source>
</evidence>
<dbReference type="InterPro" id="IPR001849">
    <property type="entry name" value="PH_domain"/>
</dbReference>
<feature type="compositionally biased region" description="Basic and acidic residues" evidence="5">
    <location>
        <begin position="220"/>
        <end position="231"/>
    </location>
</feature>
<dbReference type="Gene3D" id="1.20.900.10">
    <property type="entry name" value="Dbl homology (DH) domain"/>
    <property type="match status" value="1"/>
</dbReference>
<dbReference type="InterPro" id="IPR040181">
    <property type="entry name" value="PKHG5/7"/>
</dbReference>
<protein>
    <submittedName>
        <fullName evidence="10">Pleckstrin homology domain-containing family G member 5</fullName>
    </submittedName>
</protein>
<sequence length="1388" mass="152071">MGPSATPLPPQVCHHADCQQLHRRGPLNLCEACDSKFHSAMHYDGHVRFDLPPQGSVLARNVSTRSCPPRTSPAADLEEEEEGSVDGKGDRKSTGLKLSKKKARRRHTDDPSKECFTLKFDLNMDIETEIVPAMKKKSLGEVLLPVFERKGIALGKVEIYLDQSNTPLSLTFEAYRFGGHYLRVKAKPGDEGKVEQGVKDSKSLSLPILRPAGAGPPAQERVDPQSRRESLDILAPGRRRKNMSEFLGEASIPGQEPLTPSSCSLPSSSSGGGDSWKNRAASRFSGFFSSGPSTSAFGREVDKMEQLEGKLHAYGLFGLPRLPRRLRFDHDSWEEEGDEEEDEDDACLRLEDSWRELIDGHEKLTRRQCHQQEAVWELLHTEASYIKKLRVITNLQRSLPPQLFLCCLLNLQESGLLCEVEAERLFSNIPEIARLHRGLWGSVMVPVLEKARRTRALLQPGDFLKGFKMVRAECCAGSALRQFGSLFKPYIRYCMEEEGCMEYMRGLLRDNDLFRAYVTWAEKHQQCQRLKLSDMLAKPHQRLTKYPLLLKSVLRKTDEPRAKEAVVTMVTGTVGRAPPRLAGGAPPPASSPAARLAAVVSRIDAYEAVEGNNDEVDKLLKEFLHLDLTAPIPGASPEETRQLLLEGSLRMKEGKDSKMDVYCFLFTDLLLVTKAVKKAERTKVIRPPLLVDKIVCRELRDPGSFLLIYLNEFHSAVGAYTFQASGQALCRGWVDAIYNAQNQLQQLRAQEHPGGQQQLQSLEEEEDEQEEEEDEDEEEGGESSTSAASSPTILRKSSSSPDSQHCASDGSTETLAMVVVEPEEMLSSPEFEGGPFSSQSDETSLSTTASSVTPTSDLLPLGPVDGRSCSMDSAYGTLSPTSLQDFVAPAPLVEPAPQPPELTQGPSPPPSPRLRRRTPVQLLPCLPHLLKSKSEASLLQLLSGAATRGAPPAPSRSLSELCLAAPAAGTRTQGSSQEAGPSWDYQGTPGLGSGSRLSELYGGASCPGGMPEGPIRRSRELPLEALPRVQPEPPPGISAQHRKLTLAQLYRIRTTLLLNSTLTASLGSPGHYLKAPCTEACGAATCLPCPQGTFLAWENHHETPVPLQPVMSQAPQVALKNCSAVADTHCGCKPGWFTECVVSRCLHGSPFRCRPCTDCGALHRHVRVPSTLSVFWVQVLLAGLVVPLLLGATLTYTYRRCRPCKPKFPADKAGTEALTSLQATHVSPSDSAHTFLAPPSSSEKVCTVQLVGNSWTSGPPQTQEAPCPEVTWSWDQLPSRALGPPPPPPTPPAGSAATMLQPGPQLYDVMDAVPARRWKEFVRTLGLREAEIEAVEVEVGRFRDQQYEMLKRWRQQQPAGLGAVYAALERMGLDGCAEDLRSRLQRGP</sequence>
<feature type="region of interest" description="Disordered" evidence="5">
    <location>
        <begin position="969"/>
        <end position="991"/>
    </location>
</feature>
<organism evidence="10 11">
    <name type="scientific">Camelus dromedarius</name>
    <name type="common">Dromedary</name>
    <name type="synonym">Arabian camel</name>
    <dbReference type="NCBI Taxonomy" id="9838"/>
    <lineage>
        <taxon>Eukaryota</taxon>
        <taxon>Metazoa</taxon>
        <taxon>Chordata</taxon>
        <taxon>Craniata</taxon>
        <taxon>Vertebrata</taxon>
        <taxon>Euteleostomi</taxon>
        <taxon>Mammalia</taxon>
        <taxon>Eutheria</taxon>
        <taxon>Laurasiatheria</taxon>
        <taxon>Artiodactyla</taxon>
        <taxon>Tylopoda</taxon>
        <taxon>Camelidae</taxon>
        <taxon>Camelus</taxon>
    </lineage>
</organism>
<dbReference type="Pfam" id="PF00621">
    <property type="entry name" value="RhoGEF"/>
    <property type="match status" value="1"/>
</dbReference>
<feature type="domain" description="PH" evidence="7">
    <location>
        <begin position="642"/>
        <end position="742"/>
    </location>
</feature>
<keyword evidence="6" id="KW-0812">Transmembrane</keyword>
<evidence type="ECO:0000256" key="2">
    <source>
        <dbReference type="ARBA" id="ARBA00004496"/>
    </source>
</evidence>
<evidence type="ECO:0000259" key="9">
    <source>
        <dbReference type="PROSITE" id="PS50017"/>
    </source>
</evidence>
<dbReference type="InterPro" id="IPR011029">
    <property type="entry name" value="DEATH-like_dom_sf"/>
</dbReference>
<dbReference type="PRINTS" id="PR01972">
    <property type="entry name" value="TNFACTORR25"/>
</dbReference>
<evidence type="ECO:0000256" key="4">
    <source>
        <dbReference type="ARBA" id="ARBA00023273"/>
    </source>
</evidence>
<dbReference type="CDD" id="cd17068">
    <property type="entry name" value="RBD_PLEKHG5"/>
    <property type="match status" value="1"/>
</dbReference>
<accession>A0A5N4DCD3</accession>
<dbReference type="PANTHER" id="PTHR13217">
    <property type="entry name" value="PLECKSTRIN HOMOLOGY DOMAIN-CONTAINING FAMILY G MEMBER 7"/>
    <property type="match status" value="1"/>
</dbReference>
<evidence type="ECO:0000256" key="6">
    <source>
        <dbReference type="SAM" id="Phobius"/>
    </source>
</evidence>
<feature type="compositionally biased region" description="Polar residues" evidence="5">
    <location>
        <begin position="836"/>
        <end position="856"/>
    </location>
</feature>
<feature type="region of interest" description="Disordered" evidence="5">
    <location>
        <begin position="825"/>
        <end position="865"/>
    </location>
</feature>
<feature type="region of interest" description="Disordered" evidence="5">
    <location>
        <begin position="749"/>
        <end position="810"/>
    </location>
</feature>
<dbReference type="Gene3D" id="1.10.533.10">
    <property type="entry name" value="Death Domain, Fas"/>
    <property type="match status" value="1"/>
</dbReference>
<keyword evidence="11" id="KW-1185">Reference proteome</keyword>
<feature type="compositionally biased region" description="Pro residues" evidence="5">
    <location>
        <begin position="1283"/>
        <end position="1292"/>
    </location>
</feature>
<gene>
    <name evidence="10" type="ORF">Cadr_000013146</name>
</gene>
<feature type="region of interest" description="Disordered" evidence="5">
    <location>
        <begin position="61"/>
        <end position="108"/>
    </location>
</feature>
<feature type="transmembrane region" description="Helical" evidence="6">
    <location>
        <begin position="1175"/>
        <end position="1198"/>
    </location>
</feature>
<feature type="region of interest" description="Disordered" evidence="5">
    <location>
        <begin position="891"/>
        <end position="916"/>
    </location>
</feature>
<dbReference type="SMART" id="SM00325">
    <property type="entry name" value="RhoGEF"/>
    <property type="match status" value="1"/>
</dbReference>
<feature type="compositionally biased region" description="Acidic residues" evidence="5">
    <location>
        <begin position="762"/>
        <end position="781"/>
    </location>
</feature>
<dbReference type="GO" id="GO:0043542">
    <property type="term" value="P:endothelial cell migration"/>
    <property type="evidence" value="ECO:0007669"/>
    <property type="project" value="TreeGrafter"/>
</dbReference>
<feature type="domain" description="DH" evidence="8">
    <location>
        <begin position="370"/>
        <end position="569"/>
    </location>
</feature>
<dbReference type="Gene3D" id="2.30.29.30">
    <property type="entry name" value="Pleckstrin-homology domain (PH domain)/Phosphotyrosine-binding domain (PTB)"/>
    <property type="match status" value="1"/>
</dbReference>
<dbReference type="InterPro" id="IPR000219">
    <property type="entry name" value="DH_dom"/>
</dbReference>
<dbReference type="Proteomes" id="UP000299084">
    <property type="component" value="Unassembled WGS sequence"/>
</dbReference>
<feature type="compositionally biased region" description="Pro residues" evidence="5">
    <location>
        <begin position="892"/>
        <end position="912"/>
    </location>
</feature>
<keyword evidence="6" id="KW-1133">Transmembrane helix</keyword>
<evidence type="ECO:0000313" key="11">
    <source>
        <dbReference type="Proteomes" id="UP000299084"/>
    </source>
</evidence>
<comment type="subcellular location">
    <subcellularLocation>
        <location evidence="1">Cell projection</location>
    </subcellularLocation>
    <subcellularLocation>
        <location evidence="2">Cytoplasm</location>
    </subcellularLocation>
</comment>
<dbReference type="Pfam" id="PF00531">
    <property type="entry name" value="Death"/>
    <property type="match status" value="1"/>
</dbReference>
<dbReference type="SUPFAM" id="SSF47986">
    <property type="entry name" value="DEATH domain"/>
    <property type="match status" value="1"/>
</dbReference>
<keyword evidence="3" id="KW-0963">Cytoplasm</keyword>
<dbReference type="EMBL" id="JWIN03000013">
    <property type="protein sequence ID" value="KAB1268834.1"/>
    <property type="molecule type" value="Genomic_DNA"/>
</dbReference>
<dbReference type="CDD" id="cd00160">
    <property type="entry name" value="RhoGEF"/>
    <property type="match status" value="1"/>
</dbReference>
<keyword evidence="4" id="KW-0966">Cell projection</keyword>
<dbReference type="InterPro" id="IPR011993">
    <property type="entry name" value="PH-like_dom_sf"/>
</dbReference>
<dbReference type="InterPro" id="IPR022329">
    <property type="entry name" value="TNFR_25"/>
</dbReference>
<name>A0A5N4DCD3_CAMDR</name>
<dbReference type="PROSITE" id="PS50010">
    <property type="entry name" value="DH_2"/>
    <property type="match status" value="1"/>
</dbReference>
<feature type="compositionally biased region" description="Polar residues" evidence="5">
    <location>
        <begin position="970"/>
        <end position="979"/>
    </location>
</feature>
<feature type="region of interest" description="Disordered" evidence="5">
    <location>
        <begin position="250"/>
        <end position="276"/>
    </location>
</feature>
<dbReference type="InterPro" id="IPR035899">
    <property type="entry name" value="DBL_dom_sf"/>
</dbReference>
<evidence type="ECO:0000256" key="3">
    <source>
        <dbReference type="ARBA" id="ARBA00022490"/>
    </source>
</evidence>
<dbReference type="PROSITE" id="PS50017">
    <property type="entry name" value="DEATH_DOMAIN"/>
    <property type="match status" value="1"/>
</dbReference>
<evidence type="ECO:0000313" key="10">
    <source>
        <dbReference type="EMBL" id="KAB1268834.1"/>
    </source>
</evidence>
<dbReference type="InterPro" id="IPR029071">
    <property type="entry name" value="Ubiquitin-like_domsf"/>
</dbReference>
<dbReference type="SUPFAM" id="SSF48065">
    <property type="entry name" value="DBL homology domain (DH-domain)"/>
    <property type="match status" value="1"/>
</dbReference>
<dbReference type="SUPFAM" id="SSF50729">
    <property type="entry name" value="PH domain-like"/>
    <property type="match status" value="1"/>
</dbReference>
<dbReference type="SMART" id="SM00233">
    <property type="entry name" value="PH"/>
    <property type="match status" value="1"/>
</dbReference>
<dbReference type="GO" id="GO:0005085">
    <property type="term" value="F:guanyl-nucleotide exchange factor activity"/>
    <property type="evidence" value="ECO:0007669"/>
    <property type="project" value="InterPro"/>
</dbReference>
<dbReference type="CDD" id="cd13420">
    <property type="entry name" value="TNFRSF25"/>
    <property type="match status" value="1"/>
</dbReference>
<comment type="caution">
    <text evidence="10">The sequence shown here is derived from an EMBL/GenBank/DDBJ whole genome shotgun (WGS) entry which is preliminary data.</text>
</comment>
<dbReference type="CDD" id="cd13244">
    <property type="entry name" value="PH_PLEKHG5_G6"/>
    <property type="match status" value="1"/>
</dbReference>
<dbReference type="Gene3D" id="2.10.50.10">
    <property type="entry name" value="Tumor Necrosis Factor Receptor, subunit A, domain 2"/>
    <property type="match status" value="1"/>
</dbReference>
<feature type="region of interest" description="Disordered" evidence="5">
    <location>
        <begin position="205"/>
        <end position="231"/>
    </location>
</feature>
<dbReference type="SMART" id="SM00005">
    <property type="entry name" value="DEATH"/>
    <property type="match status" value="1"/>
</dbReference>
<dbReference type="SUPFAM" id="SSF54236">
    <property type="entry name" value="Ubiquitin-like"/>
    <property type="match status" value="1"/>
</dbReference>
<dbReference type="GO" id="GO:0007266">
    <property type="term" value="P:Rho protein signal transduction"/>
    <property type="evidence" value="ECO:0007669"/>
    <property type="project" value="TreeGrafter"/>
</dbReference>
<dbReference type="SUPFAM" id="SSF57586">
    <property type="entry name" value="TNF receptor-like"/>
    <property type="match status" value="1"/>
</dbReference>
<keyword evidence="6" id="KW-0472">Membrane</keyword>
<reference evidence="10 11" key="1">
    <citation type="journal article" date="2019" name="Mol. Ecol. Resour.">
        <title>Improving Illumina assemblies with Hi-C and long reads: an example with the North African dromedary.</title>
        <authorList>
            <person name="Elbers J.P."/>
            <person name="Rogers M.F."/>
            <person name="Perelman P.L."/>
            <person name="Proskuryakova A.A."/>
            <person name="Serdyukova N.A."/>
            <person name="Johnson W.E."/>
            <person name="Horin P."/>
            <person name="Corander J."/>
            <person name="Murphy D."/>
            <person name="Burger P.A."/>
        </authorList>
    </citation>
    <scope>NUCLEOTIDE SEQUENCE [LARGE SCALE GENOMIC DNA]</scope>
    <source>
        <strain evidence="10">Drom800</strain>
        <tissue evidence="10">Blood</tissue>
    </source>
</reference>
<dbReference type="PROSITE" id="PS50003">
    <property type="entry name" value="PH_DOMAIN"/>
    <property type="match status" value="1"/>
</dbReference>
<proteinExistence type="predicted"/>